<organism evidence="2 3">
    <name type="scientific">Acorus calamus</name>
    <name type="common">Sweet flag</name>
    <dbReference type="NCBI Taxonomy" id="4465"/>
    <lineage>
        <taxon>Eukaryota</taxon>
        <taxon>Viridiplantae</taxon>
        <taxon>Streptophyta</taxon>
        <taxon>Embryophyta</taxon>
        <taxon>Tracheophyta</taxon>
        <taxon>Spermatophyta</taxon>
        <taxon>Magnoliopsida</taxon>
        <taxon>Liliopsida</taxon>
        <taxon>Acoraceae</taxon>
        <taxon>Acorus</taxon>
    </lineage>
</organism>
<protein>
    <submittedName>
        <fullName evidence="2">Uncharacterized protein</fullName>
    </submittedName>
</protein>
<proteinExistence type="predicted"/>
<dbReference type="AlphaFoldDB" id="A0AAV9DZF4"/>
<dbReference type="Proteomes" id="UP001180020">
    <property type="component" value="Unassembled WGS sequence"/>
</dbReference>
<keyword evidence="3" id="KW-1185">Reference proteome</keyword>
<name>A0AAV9DZF4_ACOCL</name>
<evidence type="ECO:0000256" key="1">
    <source>
        <dbReference type="SAM" id="MobiDB-lite"/>
    </source>
</evidence>
<sequence length="116" mass="13031">MEKYVVPVDKKPTKNPKRHYSPLWKRTIAESDGRFPSTYRHDASRLLIDSYAEGVYLASVTKSGCLTVHDFETLYCLSYGPTSNSHHKQLPEDLGESGVRQRRDGAGPEGINMMSA</sequence>
<evidence type="ECO:0000313" key="3">
    <source>
        <dbReference type="Proteomes" id="UP001180020"/>
    </source>
</evidence>
<accession>A0AAV9DZF4</accession>
<reference evidence="2" key="2">
    <citation type="submission" date="2023-06" db="EMBL/GenBank/DDBJ databases">
        <authorList>
            <person name="Ma L."/>
            <person name="Liu K.-W."/>
            <person name="Li Z."/>
            <person name="Hsiao Y.-Y."/>
            <person name="Qi Y."/>
            <person name="Fu T."/>
            <person name="Tang G."/>
            <person name="Zhang D."/>
            <person name="Sun W.-H."/>
            <person name="Liu D.-K."/>
            <person name="Li Y."/>
            <person name="Chen G.-Z."/>
            <person name="Liu X.-D."/>
            <person name="Liao X.-Y."/>
            <person name="Jiang Y.-T."/>
            <person name="Yu X."/>
            <person name="Hao Y."/>
            <person name="Huang J."/>
            <person name="Zhao X.-W."/>
            <person name="Ke S."/>
            <person name="Chen Y.-Y."/>
            <person name="Wu W.-L."/>
            <person name="Hsu J.-L."/>
            <person name="Lin Y.-F."/>
            <person name="Huang M.-D."/>
            <person name="Li C.-Y."/>
            <person name="Huang L."/>
            <person name="Wang Z.-W."/>
            <person name="Zhao X."/>
            <person name="Zhong W.-Y."/>
            <person name="Peng D.-H."/>
            <person name="Ahmad S."/>
            <person name="Lan S."/>
            <person name="Zhang J.-S."/>
            <person name="Tsai W.-C."/>
            <person name="Van De Peer Y."/>
            <person name="Liu Z.-J."/>
        </authorList>
    </citation>
    <scope>NUCLEOTIDE SEQUENCE</scope>
    <source>
        <strain evidence="2">CP</strain>
        <tissue evidence="2">Leaves</tissue>
    </source>
</reference>
<feature type="region of interest" description="Disordered" evidence="1">
    <location>
        <begin position="82"/>
        <end position="116"/>
    </location>
</feature>
<gene>
    <name evidence="2" type="ORF">QJS10_CPA10g00123</name>
</gene>
<evidence type="ECO:0000313" key="2">
    <source>
        <dbReference type="EMBL" id="KAK1306377.1"/>
    </source>
</evidence>
<reference evidence="2" key="1">
    <citation type="journal article" date="2023" name="Nat. Commun.">
        <title>Diploid and tetraploid genomes of Acorus and the evolution of monocots.</title>
        <authorList>
            <person name="Ma L."/>
            <person name="Liu K.W."/>
            <person name="Li Z."/>
            <person name="Hsiao Y.Y."/>
            <person name="Qi Y."/>
            <person name="Fu T."/>
            <person name="Tang G.D."/>
            <person name="Zhang D."/>
            <person name="Sun W.H."/>
            <person name="Liu D.K."/>
            <person name="Li Y."/>
            <person name="Chen G.Z."/>
            <person name="Liu X.D."/>
            <person name="Liao X.Y."/>
            <person name="Jiang Y.T."/>
            <person name="Yu X."/>
            <person name="Hao Y."/>
            <person name="Huang J."/>
            <person name="Zhao X.W."/>
            <person name="Ke S."/>
            <person name="Chen Y.Y."/>
            <person name="Wu W.L."/>
            <person name="Hsu J.L."/>
            <person name="Lin Y.F."/>
            <person name="Huang M.D."/>
            <person name="Li C.Y."/>
            <person name="Huang L."/>
            <person name="Wang Z.W."/>
            <person name="Zhao X."/>
            <person name="Zhong W.Y."/>
            <person name="Peng D.H."/>
            <person name="Ahmad S."/>
            <person name="Lan S."/>
            <person name="Zhang J.S."/>
            <person name="Tsai W.C."/>
            <person name="Van de Peer Y."/>
            <person name="Liu Z.J."/>
        </authorList>
    </citation>
    <scope>NUCLEOTIDE SEQUENCE</scope>
    <source>
        <strain evidence="2">CP</strain>
    </source>
</reference>
<comment type="caution">
    <text evidence="2">The sequence shown here is derived from an EMBL/GenBank/DDBJ whole genome shotgun (WGS) entry which is preliminary data.</text>
</comment>
<dbReference type="EMBL" id="JAUJYO010000010">
    <property type="protein sequence ID" value="KAK1306377.1"/>
    <property type="molecule type" value="Genomic_DNA"/>
</dbReference>